<evidence type="ECO:0000313" key="2">
    <source>
        <dbReference type="Proteomes" id="UP000472727"/>
    </source>
</evidence>
<name>A0A7C8QH80_ORBOL</name>
<proteinExistence type="predicted"/>
<dbReference type="AlphaFoldDB" id="A0A7C8QH80"/>
<evidence type="ECO:0000313" key="1">
    <source>
        <dbReference type="EMBL" id="KAF3211498.1"/>
    </source>
</evidence>
<dbReference type="EMBL" id="WIWS01000074">
    <property type="protein sequence ID" value="KAF3211498.1"/>
    <property type="molecule type" value="Genomic_DNA"/>
</dbReference>
<reference evidence="1 2" key="1">
    <citation type="submission" date="2019-06" db="EMBL/GenBank/DDBJ databases">
        <authorList>
            <person name="Palmer J.M."/>
        </authorList>
    </citation>
    <scope>NUCLEOTIDE SEQUENCE [LARGE SCALE GENOMIC DNA]</scope>
    <source>
        <strain evidence="1 2">TWF106</strain>
    </source>
</reference>
<comment type="caution">
    <text evidence="1">The sequence shown here is derived from an EMBL/GenBank/DDBJ whole genome shotgun (WGS) entry which is preliminary data.</text>
</comment>
<organism evidence="1 2">
    <name type="scientific">Orbilia oligospora</name>
    <name type="common">Nematode-trapping fungus</name>
    <name type="synonym">Arthrobotrys oligospora</name>
    <dbReference type="NCBI Taxonomy" id="2813651"/>
    <lineage>
        <taxon>Eukaryota</taxon>
        <taxon>Fungi</taxon>
        <taxon>Dikarya</taxon>
        <taxon>Ascomycota</taxon>
        <taxon>Pezizomycotina</taxon>
        <taxon>Orbiliomycetes</taxon>
        <taxon>Orbiliales</taxon>
        <taxon>Orbiliaceae</taxon>
        <taxon>Orbilia</taxon>
    </lineage>
</organism>
<gene>
    <name evidence="1" type="ORF">TWF106_010218</name>
</gene>
<dbReference type="Proteomes" id="UP000472727">
    <property type="component" value="Unassembled WGS sequence"/>
</dbReference>
<accession>A0A7C8QH80</accession>
<sequence length="149" mass="16115">MSIIDSTNSDGFDESMGGFVVTSKIFSINYYHGLPSKPPLLATTQPQRYISPIGFFDHPVSKTTHAISEKHPIASTGGGVPFIDLFGVRDPLREEKDPFTATLSFPISAKETLDTVGSAGFFLDGGGEDNNIYLVTARHVALVESFEES</sequence>
<protein>
    <submittedName>
        <fullName evidence="1">Uncharacterized protein</fullName>
    </submittedName>
</protein>